<evidence type="ECO:0000313" key="3">
    <source>
        <dbReference type="Proteomes" id="UP000314294"/>
    </source>
</evidence>
<comment type="caution">
    <text evidence="2">The sequence shown here is derived from an EMBL/GenBank/DDBJ whole genome shotgun (WGS) entry which is preliminary data.</text>
</comment>
<evidence type="ECO:0000313" key="2">
    <source>
        <dbReference type="EMBL" id="TNN35725.1"/>
    </source>
</evidence>
<dbReference type="EMBL" id="SRLO01001720">
    <property type="protein sequence ID" value="TNN35725.1"/>
    <property type="molecule type" value="Genomic_DNA"/>
</dbReference>
<sequence>MVVDEEGGREGGRERGREGGKLGHVETSSCNDPRLGVSDLSLNSPLGKQSTSTRRPPLRLGV</sequence>
<keyword evidence="3" id="KW-1185">Reference proteome</keyword>
<gene>
    <name evidence="2" type="ORF">EYF80_054116</name>
</gene>
<feature type="compositionally biased region" description="Basic and acidic residues" evidence="1">
    <location>
        <begin position="1"/>
        <end position="24"/>
    </location>
</feature>
<dbReference type="Proteomes" id="UP000314294">
    <property type="component" value="Unassembled WGS sequence"/>
</dbReference>
<protein>
    <submittedName>
        <fullName evidence="2">Uncharacterized protein</fullName>
    </submittedName>
</protein>
<organism evidence="2 3">
    <name type="scientific">Liparis tanakae</name>
    <name type="common">Tanaka's snailfish</name>
    <dbReference type="NCBI Taxonomy" id="230148"/>
    <lineage>
        <taxon>Eukaryota</taxon>
        <taxon>Metazoa</taxon>
        <taxon>Chordata</taxon>
        <taxon>Craniata</taxon>
        <taxon>Vertebrata</taxon>
        <taxon>Euteleostomi</taxon>
        <taxon>Actinopterygii</taxon>
        <taxon>Neopterygii</taxon>
        <taxon>Teleostei</taxon>
        <taxon>Neoteleostei</taxon>
        <taxon>Acanthomorphata</taxon>
        <taxon>Eupercaria</taxon>
        <taxon>Perciformes</taxon>
        <taxon>Cottioidei</taxon>
        <taxon>Cottales</taxon>
        <taxon>Liparidae</taxon>
        <taxon>Liparis</taxon>
    </lineage>
</organism>
<feature type="region of interest" description="Disordered" evidence="1">
    <location>
        <begin position="1"/>
        <end position="62"/>
    </location>
</feature>
<feature type="compositionally biased region" description="Polar residues" evidence="1">
    <location>
        <begin position="40"/>
        <end position="54"/>
    </location>
</feature>
<evidence type="ECO:0000256" key="1">
    <source>
        <dbReference type="SAM" id="MobiDB-lite"/>
    </source>
</evidence>
<proteinExistence type="predicted"/>
<dbReference type="AlphaFoldDB" id="A0A4Z2F3L1"/>
<accession>A0A4Z2F3L1</accession>
<reference evidence="2 3" key="1">
    <citation type="submission" date="2019-03" db="EMBL/GenBank/DDBJ databases">
        <title>First draft genome of Liparis tanakae, snailfish: a comprehensive survey of snailfish specific genes.</title>
        <authorList>
            <person name="Kim W."/>
            <person name="Song I."/>
            <person name="Jeong J.-H."/>
            <person name="Kim D."/>
            <person name="Kim S."/>
            <person name="Ryu S."/>
            <person name="Song J.Y."/>
            <person name="Lee S.K."/>
        </authorList>
    </citation>
    <scope>NUCLEOTIDE SEQUENCE [LARGE SCALE GENOMIC DNA]</scope>
    <source>
        <tissue evidence="2">Muscle</tissue>
    </source>
</reference>
<name>A0A4Z2F3L1_9TELE</name>